<sequence length="111" mass="12428">MTQQVVLSQTQVVIAQPQRNQWQTGLCDCCSDCGVCFCGLFCYECLGCQVAADMGECCLCGTGMAIRAVYRTRYGIPGSLWDDFWTVGCFPLCSLCQLKRDINRRRELGIF</sequence>
<proteinExistence type="inferred from homology"/>
<dbReference type="RefSeq" id="XP_044284162.1">
    <property type="nucleotide sequence ID" value="XM_044428227.1"/>
</dbReference>
<evidence type="ECO:0000256" key="1">
    <source>
        <dbReference type="ARBA" id="ARBA00009024"/>
    </source>
</evidence>
<keyword evidence="3" id="KW-1185">Reference proteome</keyword>
<dbReference type="Proteomes" id="UP000694545">
    <property type="component" value="Unplaced"/>
</dbReference>
<reference evidence="2" key="2">
    <citation type="submission" date="2025-09" db="UniProtKB">
        <authorList>
            <consortium name="Ensembl"/>
        </authorList>
    </citation>
    <scope>IDENTIFICATION</scope>
</reference>
<protein>
    <submittedName>
        <fullName evidence="2">Placenta associated 8</fullName>
    </submittedName>
</protein>
<dbReference type="PANTHER" id="PTHR15907">
    <property type="entry name" value="DUF614 FAMILY PROTEIN-RELATED"/>
    <property type="match status" value="1"/>
</dbReference>
<accession>A0A8D2KYP6</accession>
<evidence type="ECO:0000313" key="2">
    <source>
        <dbReference type="Ensembl" id="ENSVKKP00000014210.1"/>
    </source>
</evidence>
<dbReference type="RefSeq" id="XP_044284163.1">
    <property type="nucleotide sequence ID" value="XM_044428228.1"/>
</dbReference>
<dbReference type="GeneID" id="123022502"/>
<dbReference type="NCBIfam" id="TIGR01571">
    <property type="entry name" value="A_thal_Cys_rich"/>
    <property type="match status" value="1"/>
</dbReference>
<organism evidence="2 3">
    <name type="scientific">Varanus komodoensis</name>
    <name type="common">Komodo dragon</name>
    <dbReference type="NCBI Taxonomy" id="61221"/>
    <lineage>
        <taxon>Eukaryota</taxon>
        <taxon>Metazoa</taxon>
        <taxon>Chordata</taxon>
        <taxon>Craniata</taxon>
        <taxon>Vertebrata</taxon>
        <taxon>Euteleostomi</taxon>
        <taxon>Lepidosauria</taxon>
        <taxon>Squamata</taxon>
        <taxon>Bifurcata</taxon>
        <taxon>Unidentata</taxon>
        <taxon>Episquamata</taxon>
        <taxon>Toxicofera</taxon>
        <taxon>Anguimorpha</taxon>
        <taxon>Paleoanguimorpha</taxon>
        <taxon>Varanoidea</taxon>
        <taxon>Varanidae</taxon>
        <taxon>Varanus</taxon>
    </lineage>
</organism>
<dbReference type="Ensembl" id="ENSVKKT00000014558.1">
    <property type="protein sequence ID" value="ENSVKKP00000014210.1"/>
    <property type="gene ID" value="ENSVKKG00000009787.1"/>
</dbReference>
<dbReference type="AlphaFoldDB" id="A0A8D2KYP6"/>
<evidence type="ECO:0000313" key="3">
    <source>
        <dbReference type="Proteomes" id="UP000694545"/>
    </source>
</evidence>
<dbReference type="OMA" id="YLATLCC"/>
<reference evidence="2" key="1">
    <citation type="submission" date="2025-08" db="UniProtKB">
        <authorList>
            <consortium name="Ensembl"/>
        </authorList>
    </citation>
    <scope>IDENTIFICATION</scope>
</reference>
<name>A0A8D2KYP6_VARKO</name>
<dbReference type="Pfam" id="PF04749">
    <property type="entry name" value="PLAC8"/>
    <property type="match status" value="1"/>
</dbReference>
<comment type="similarity">
    <text evidence="1">Belongs to the cornifelin family.</text>
</comment>
<dbReference type="InterPro" id="IPR006461">
    <property type="entry name" value="PLAC_motif_containing"/>
</dbReference>
<gene>
    <name evidence="2" type="primary">LOC123022502</name>
</gene>